<gene>
    <name evidence="1" type="ORF">B0I36DRAFT_60874</name>
</gene>
<sequence>MGSSVVACAVPAVVAAPAMDCSMLAPTLSTLAVPKRGFRTAMYELGITSPLGSRIVRPWAARGERRRRGVTFILDDVVVLCGVCVICLNIRGTGTTTLLSKYRRWICCRMRT</sequence>
<evidence type="ECO:0000313" key="1">
    <source>
        <dbReference type="EMBL" id="KAH7009265.1"/>
    </source>
</evidence>
<keyword evidence="2" id="KW-1185">Reference proteome</keyword>
<dbReference type="RefSeq" id="XP_046003926.1">
    <property type="nucleotide sequence ID" value="XM_046163091.1"/>
</dbReference>
<accession>A0A9P9BEX3</accession>
<dbReference type="EMBL" id="JAGTJQ010000019">
    <property type="protein sequence ID" value="KAH7009265.1"/>
    <property type="molecule type" value="Genomic_DNA"/>
</dbReference>
<reference evidence="1" key="1">
    <citation type="journal article" date="2021" name="Nat. Commun.">
        <title>Genetic determinants of endophytism in the Arabidopsis root mycobiome.</title>
        <authorList>
            <person name="Mesny F."/>
            <person name="Miyauchi S."/>
            <person name="Thiergart T."/>
            <person name="Pickel B."/>
            <person name="Atanasova L."/>
            <person name="Karlsson M."/>
            <person name="Huettel B."/>
            <person name="Barry K.W."/>
            <person name="Haridas S."/>
            <person name="Chen C."/>
            <person name="Bauer D."/>
            <person name="Andreopoulos W."/>
            <person name="Pangilinan J."/>
            <person name="LaButti K."/>
            <person name="Riley R."/>
            <person name="Lipzen A."/>
            <person name="Clum A."/>
            <person name="Drula E."/>
            <person name="Henrissat B."/>
            <person name="Kohler A."/>
            <person name="Grigoriev I.V."/>
            <person name="Martin F.M."/>
            <person name="Hacquard S."/>
        </authorList>
    </citation>
    <scope>NUCLEOTIDE SEQUENCE</scope>
    <source>
        <strain evidence="1">MPI-CAGE-CH-0230</strain>
    </source>
</reference>
<organism evidence="1 2">
    <name type="scientific">Microdochium trichocladiopsis</name>
    <dbReference type="NCBI Taxonomy" id="1682393"/>
    <lineage>
        <taxon>Eukaryota</taxon>
        <taxon>Fungi</taxon>
        <taxon>Dikarya</taxon>
        <taxon>Ascomycota</taxon>
        <taxon>Pezizomycotina</taxon>
        <taxon>Sordariomycetes</taxon>
        <taxon>Xylariomycetidae</taxon>
        <taxon>Xylariales</taxon>
        <taxon>Microdochiaceae</taxon>
        <taxon>Microdochium</taxon>
    </lineage>
</organism>
<dbReference type="Proteomes" id="UP000756346">
    <property type="component" value="Unassembled WGS sequence"/>
</dbReference>
<evidence type="ECO:0000313" key="2">
    <source>
        <dbReference type="Proteomes" id="UP000756346"/>
    </source>
</evidence>
<dbReference type="AlphaFoldDB" id="A0A9P9BEX3"/>
<comment type="caution">
    <text evidence="1">The sequence shown here is derived from an EMBL/GenBank/DDBJ whole genome shotgun (WGS) entry which is preliminary data.</text>
</comment>
<protein>
    <submittedName>
        <fullName evidence="1">Uncharacterized protein</fullName>
    </submittedName>
</protein>
<dbReference type="GeneID" id="70192637"/>
<proteinExistence type="predicted"/>
<name>A0A9P9BEX3_9PEZI</name>